<organism evidence="1">
    <name type="scientific">bioreactor metagenome</name>
    <dbReference type="NCBI Taxonomy" id="1076179"/>
    <lineage>
        <taxon>unclassified sequences</taxon>
        <taxon>metagenomes</taxon>
        <taxon>ecological metagenomes</taxon>
    </lineage>
</organism>
<proteinExistence type="predicted"/>
<accession>A0A645ENU8</accession>
<evidence type="ECO:0000313" key="1">
    <source>
        <dbReference type="EMBL" id="MPN03695.1"/>
    </source>
</evidence>
<reference evidence="1" key="1">
    <citation type="submission" date="2019-08" db="EMBL/GenBank/DDBJ databases">
        <authorList>
            <person name="Kucharzyk K."/>
            <person name="Murdoch R.W."/>
            <person name="Higgins S."/>
            <person name="Loffler F."/>
        </authorList>
    </citation>
    <scope>NUCLEOTIDE SEQUENCE</scope>
</reference>
<protein>
    <submittedName>
        <fullName evidence="1">Uncharacterized protein</fullName>
    </submittedName>
</protein>
<sequence length="39" mass="4213">MIVILVFLPGGRLVLSRGECRKGLLRIGLLEVFVGCDGL</sequence>
<gene>
    <name evidence="1" type="ORF">SDC9_150927</name>
</gene>
<dbReference type="EMBL" id="VSSQ01049622">
    <property type="protein sequence ID" value="MPN03695.1"/>
    <property type="molecule type" value="Genomic_DNA"/>
</dbReference>
<name>A0A645ENU8_9ZZZZ</name>
<dbReference type="AlphaFoldDB" id="A0A645ENU8"/>
<comment type="caution">
    <text evidence="1">The sequence shown here is derived from an EMBL/GenBank/DDBJ whole genome shotgun (WGS) entry which is preliminary data.</text>
</comment>